<evidence type="ECO:0000256" key="1">
    <source>
        <dbReference type="ARBA" id="ARBA00009636"/>
    </source>
</evidence>
<dbReference type="Gene3D" id="3.40.50.1440">
    <property type="entry name" value="Tubulin/FtsZ, GTPase domain"/>
    <property type="match status" value="1"/>
</dbReference>
<keyword evidence="5" id="KW-0342">GTP-binding</keyword>
<keyword evidence="4" id="KW-0378">Hydrolase</keyword>
<dbReference type="PANTHER" id="PTHR11588">
    <property type="entry name" value="TUBULIN"/>
    <property type="match status" value="1"/>
</dbReference>
<reference evidence="9" key="2">
    <citation type="submission" date="2016-04" db="UniProtKB">
        <authorList>
            <consortium name="WormBaseParasite"/>
        </authorList>
    </citation>
    <scope>IDENTIFICATION</scope>
</reference>
<dbReference type="Pfam" id="PF00091">
    <property type="entry name" value="Tubulin"/>
    <property type="match status" value="1"/>
</dbReference>
<protein>
    <submittedName>
        <fullName evidence="9">Tubulin domain-containing protein</fullName>
    </submittedName>
</protein>
<evidence type="ECO:0000313" key="8">
    <source>
        <dbReference type="Proteomes" id="UP000035642"/>
    </source>
</evidence>
<dbReference type="InterPro" id="IPR000217">
    <property type="entry name" value="Tubulin"/>
</dbReference>
<evidence type="ECO:0000256" key="4">
    <source>
        <dbReference type="ARBA" id="ARBA00022801"/>
    </source>
</evidence>
<keyword evidence="3" id="KW-0547">Nucleotide-binding</keyword>
<dbReference type="Proteomes" id="UP000035642">
    <property type="component" value="Unassembled WGS sequence"/>
</dbReference>
<evidence type="ECO:0000313" key="9">
    <source>
        <dbReference type="WBParaSite" id="ACAC_0001317901-mRNA-1"/>
    </source>
</evidence>
<dbReference type="GO" id="GO:0016787">
    <property type="term" value="F:hydrolase activity"/>
    <property type="evidence" value="ECO:0007669"/>
    <property type="project" value="UniProtKB-KW"/>
</dbReference>
<name>A0A158PCV6_ANGCA</name>
<evidence type="ECO:0000256" key="6">
    <source>
        <dbReference type="ARBA" id="ARBA00049117"/>
    </source>
</evidence>
<keyword evidence="2" id="KW-0493">Microtubule</keyword>
<evidence type="ECO:0000256" key="5">
    <source>
        <dbReference type="ARBA" id="ARBA00023134"/>
    </source>
</evidence>
<feature type="domain" description="Tubulin/FtsZ GTPase" evidence="7">
    <location>
        <begin position="53"/>
        <end position="223"/>
    </location>
</feature>
<dbReference type="InterPro" id="IPR003008">
    <property type="entry name" value="Tubulin_FtsZ_GTPase"/>
</dbReference>
<dbReference type="GO" id="GO:0005874">
    <property type="term" value="C:microtubule"/>
    <property type="evidence" value="ECO:0007669"/>
    <property type="project" value="UniProtKB-KW"/>
</dbReference>
<accession>A0A158PCV6</accession>
<comment type="catalytic activity">
    <reaction evidence="6">
        <text>GTP + H2O = GDP + phosphate + H(+)</text>
        <dbReference type="Rhea" id="RHEA:19669"/>
        <dbReference type="ChEBI" id="CHEBI:15377"/>
        <dbReference type="ChEBI" id="CHEBI:15378"/>
        <dbReference type="ChEBI" id="CHEBI:37565"/>
        <dbReference type="ChEBI" id="CHEBI:43474"/>
        <dbReference type="ChEBI" id="CHEBI:58189"/>
    </reaction>
    <physiologicalReaction direction="left-to-right" evidence="6">
        <dbReference type="Rhea" id="RHEA:19670"/>
    </physiologicalReaction>
</comment>
<dbReference type="AlphaFoldDB" id="A0A158PCV6"/>
<reference evidence="8" key="1">
    <citation type="submission" date="2012-09" db="EMBL/GenBank/DDBJ databases">
        <authorList>
            <person name="Martin A.A."/>
        </authorList>
    </citation>
    <scope>NUCLEOTIDE SEQUENCE</scope>
</reference>
<dbReference type="PRINTS" id="PR01161">
    <property type="entry name" value="TUBULIN"/>
</dbReference>
<dbReference type="GO" id="GO:0007017">
    <property type="term" value="P:microtubule-based process"/>
    <property type="evidence" value="ECO:0007669"/>
    <property type="project" value="InterPro"/>
</dbReference>
<proteinExistence type="inferred from homology"/>
<dbReference type="InterPro" id="IPR036525">
    <property type="entry name" value="Tubulin/FtsZ_GTPase_sf"/>
</dbReference>
<evidence type="ECO:0000256" key="3">
    <source>
        <dbReference type="ARBA" id="ARBA00022741"/>
    </source>
</evidence>
<sequence length="224" mass="25213">MGNACWELYSLEHGIQPDGIMPEDETVRTDRPVLNYELLLGRKILLGIEDDSFSTFFAETISGKHVPKAVMVDLEPTPIDEIRIGAYKLLFHPEQLVTGKEDAANNYARGHYTIGREIIEGFLVFHSCGVGTGSGFTALLMERLYVEYGKKSKFEFCIYPVPQVSTAMVEPYNSNLTTHSTLEHVDCSFMLDKKPYTTCRTNLNLTKPTHTNLNRPIAQVRPPP</sequence>
<evidence type="ECO:0000256" key="2">
    <source>
        <dbReference type="ARBA" id="ARBA00022701"/>
    </source>
</evidence>
<organism evidence="8 9">
    <name type="scientific">Angiostrongylus cantonensis</name>
    <name type="common">Rat lungworm</name>
    <dbReference type="NCBI Taxonomy" id="6313"/>
    <lineage>
        <taxon>Eukaryota</taxon>
        <taxon>Metazoa</taxon>
        <taxon>Ecdysozoa</taxon>
        <taxon>Nematoda</taxon>
        <taxon>Chromadorea</taxon>
        <taxon>Rhabditida</taxon>
        <taxon>Rhabditina</taxon>
        <taxon>Rhabditomorpha</taxon>
        <taxon>Strongyloidea</taxon>
        <taxon>Metastrongylidae</taxon>
        <taxon>Angiostrongylus</taxon>
    </lineage>
</organism>
<dbReference type="SMART" id="SM00864">
    <property type="entry name" value="Tubulin"/>
    <property type="match status" value="1"/>
</dbReference>
<dbReference type="PRINTS" id="PR01162">
    <property type="entry name" value="ALPHATUBULIN"/>
</dbReference>
<dbReference type="STRING" id="6313.A0A158PCV6"/>
<evidence type="ECO:0000259" key="7">
    <source>
        <dbReference type="SMART" id="SM00864"/>
    </source>
</evidence>
<dbReference type="WBParaSite" id="ACAC_0001317901-mRNA-1">
    <property type="protein sequence ID" value="ACAC_0001317901-mRNA-1"/>
    <property type="gene ID" value="ACAC_0001317901"/>
</dbReference>
<dbReference type="SUPFAM" id="SSF52490">
    <property type="entry name" value="Tubulin nucleotide-binding domain-like"/>
    <property type="match status" value="1"/>
</dbReference>
<dbReference type="InterPro" id="IPR002452">
    <property type="entry name" value="Alpha_tubulin"/>
</dbReference>
<comment type="similarity">
    <text evidence="1">Belongs to the tubulin family.</text>
</comment>
<keyword evidence="8" id="KW-1185">Reference proteome</keyword>
<dbReference type="GO" id="GO:0005200">
    <property type="term" value="F:structural constituent of cytoskeleton"/>
    <property type="evidence" value="ECO:0007669"/>
    <property type="project" value="InterPro"/>
</dbReference>
<dbReference type="GO" id="GO:0005525">
    <property type="term" value="F:GTP binding"/>
    <property type="evidence" value="ECO:0007669"/>
    <property type="project" value="UniProtKB-KW"/>
</dbReference>